<name>A0ABN8YZS4_RANTA</name>
<reference evidence="2" key="1">
    <citation type="submission" date="2023-04" db="EMBL/GenBank/DDBJ databases">
        <authorList>
            <consortium name="ELIXIR-Norway"/>
        </authorList>
    </citation>
    <scope>NUCLEOTIDE SEQUENCE [LARGE SCALE GENOMIC DNA]</scope>
</reference>
<dbReference type="PROSITE" id="PS51257">
    <property type="entry name" value="PROKAR_LIPOPROTEIN"/>
    <property type="match status" value="1"/>
</dbReference>
<dbReference type="EMBL" id="OX459961">
    <property type="protein sequence ID" value="CAI9166062.1"/>
    <property type="molecule type" value="Genomic_DNA"/>
</dbReference>
<keyword evidence="3" id="KW-1185">Reference proteome</keyword>
<feature type="chain" id="PRO_5045121134" evidence="1">
    <location>
        <begin position="25"/>
        <end position="114"/>
    </location>
</feature>
<evidence type="ECO:0000313" key="2">
    <source>
        <dbReference type="EMBL" id="CAI9166062.1"/>
    </source>
</evidence>
<accession>A0ABN8YZS4</accession>
<dbReference type="Proteomes" id="UP001176941">
    <property type="component" value="Chromosome 25"/>
</dbReference>
<keyword evidence="1" id="KW-0732">Signal</keyword>
<evidence type="ECO:0000256" key="1">
    <source>
        <dbReference type="SAM" id="SignalP"/>
    </source>
</evidence>
<protein>
    <submittedName>
        <fullName evidence="2">Uncharacterized protein</fullName>
    </submittedName>
</protein>
<gene>
    <name evidence="2" type="ORF">MRATA1EN1_LOCUS15024</name>
</gene>
<evidence type="ECO:0000313" key="3">
    <source>
        <dbReference type="Proteomes" id="UP001176941"/>
    </source>
</evidence>
<sequence>MLSILKIFFLKDTVLVHTSTTVSCQQCSYVAENQKSDVNSCLHLPVSDAKGPHIQSRGSWSRGLGHASIPDPSPELQRFFFQFWYRYCDLPHLQHLSAGQNCCLKKFLEIGIQL</sequence>
<proteinExistence type="predicted"/>
<feature type="signal peptide" evidence="1">
    <location>
        <begin position="1"/>
        <end position="24"/>
    </location>
</feature>
<organism evidence="2 3">
    <name type="scientific">Rangifer tarandus platyrhynchus</name>
    <name type="common">Svalbard reindeer</name>
    <dbReference type="NCBI Taxonomy" id="3082113"/>
    <lineage>
        <taxon>Eukaryota</taxon>
        <taxon>Metazoa</taxon>
        <taxon>Chordata</taxon>
        <taxon>Craniata</taxon>
        <taxon>Vertebrata</taxon>
        <taxon>Euteleostomi</taxon>
        <taxon>Mammalia</taxon>
        <taxon>Eutheria</taxon>
        <taxon>Laurasiatheria</taxon>
        <taxon>Artiodactyla</taxon>
        <taxon>Ruminantia</taxon>
        <taxon>Pecora</taxon>
        <taxon>Cervidae</taxon>
        <taxon>Odocoileinae</taxon>
        <taxon>Rangifer</taxon>
    </lineage>
</organism>